<protein>
    <submittedName>
        <fullName evidence="6">Transcriptional regulator</fullName>
    </submittedName>
</protein>
<accession>A0A0R1J9M9</accession>
<dbReference type="GO" id="GO:0000976">
    <property type="term" value="F:transcription cis-regulatory region binding"/>
    <property type="evidence" value="ECO:0007669"/>
    <property type="project" value="TreeGrafter"/>
</dbReference>
<comment type="caution">
    <text evidence="6">The sequence shown here is derived from an EMBL/GenBank/DDBJ whole genome shotgun (WGS) entry which is preliminary data.</text>
</comment>
<gene>
    <name evidence="6" type="ORF">FC72_GL001528</name>
</gene>
<dbReference type="PRINTS" id="PR00039">
    <property type="entry name" value="HTHLYSR"/>
</dbReference>
<evidence type="ECO:0000256" key="2">
    <source>
        <dbReference type="ARBA" id="ARBA00023015"/>
    </source>
</evidence>
<evidence type="ECO:0000259" key="5">
    <source>
        <dbReference type="PROSITE" id="PS50931"/>
    </source>
</evidence>
<dbReference type="PATRIC" id="fig|1423811.3.peg.1554"/>
<reference evidence="6 7" key="1">
    <citation type="journal article" date="2015" name="Genome Announc.">
        <title>Expanding the biotechnology potential of lactobacilli through comparative genomics of 213 strains and associated genera.</title>
        <authorList>
            <person name="Sun Z."/>
            <person name="Harris H.M."/>
            <person name="McCann A."/>
            <person name="Guo C."/>
            <person name="Argimon S."/>
            <person name="Zhang W."/>
            <person name="Yang X."/>
            <person name="Jeffery I.B."/>
            <person name="Cooney J.C."/>
            <person name="Kagawa T.F."/>
            <person name="Liu W."/>
            <person name="Song Y."/>
            <person name="Salvetti E."/>
            <person name="Wrobel A."/>
            <person name="Rasinkangas P."/>
            <person name="Parkhill J."/>
            <person name="Rea M.C."/>
            <person name="O'Sullivan O."/>
            <person name="Ritari J."/>
            <person name="Douillard F.P."/>
            <person name="Paul Ross R."/>
            <person name="Yang R."/>
            <person name="Briner A.E."/>
            <person name="Felis G.E."/>
            <person name="de Vos W.M."/>
            <person name="Barrangou R."/>
            <person name="Klaenhammer T.R."/>
            <person name="Caufield P.W."/>
            <person name="Cui Y."/>
            <person name="Zhang H."/>
            <person name="O'Toole P.W."/>
        </authorList>
    </citation>
    <scope>NUCLEOTIDE SEQUENCE [LARGE SCALE GENOMIC DNA]</scope>
    <source>
        <strain evidence="6 7">DSM 20183</strain>
    </source>
</reference>
<sequence>MLDKRFKTLAILSETLSYTKTAQKLFVTQPAVSQQINSLENELNLLLVTKNNNKIKLTQSGIILANYAKKTSMESQRLIKSLQDEKSLRKLKMGCTLSLSTTLLPEFINKLNSDFKITTTEINNTKHVLSKIRDGKIDFGLIEGNFDKKEFDYILIKREPFICVANPELDVKEPLPIEKLFDQNILIREIGSGSRDILENWLAIQNFQINDFQNISEISSPTTIIQLLKQNLGISFMYKSLVENDLEHGLLKQIPIQEFHIDHPINLVFLKDSYFKDTYKQLV</sequence>
<evidence type="ECO:0000256" key="4">
    <source>
        <dbReference type="ARBA" id="ARBA00023163"/>
    </source>
</evidence>
<keyword evidence="4" id="KW-0804">Transcription</keyword>
<dbReference type="InterPro" id="IPR005119">
    <property type="entry name" value="LysR_subst-bd"/>
</dbReference>
<dbReference type="InterPro" id="IPR000847">
    <property type="entry name" value="LysR_HTH_N"/>
</dbReference>
<dbReference type="Gene3D" id="3.40.190.10">
    <property type="entry name" value="Periplasmic binding protein-like II"/>
    <property type="match status" value="2"/>
</dbReference>
<dbReference type="Pfam" id="PF03466">
    <property type="entry name" value="LysR_substrate"/>
    <property type="match status" value="1"/>
</dbReference>
<dbReference type="SUPFAM" id="SSF46785">
    <property type="entry name" value="Winged helix' DNA-binding domain"/>
    <property type="match status" value="1"/>
</dbReference>
<name>A0A0R1J9M9_9LACO</name>
<keyword evidence="3" id="KW-0238">DNA-binding</keyword>
<dbReference type="PROSITE" id="PS50931">
    <property type="entry name" value="HTH_LYSR"/>
    <property type="match status" value="1"/>
</dbReference>
<dbReference type="OrthoDB" id="9785745at2"/>
<proteinExistence type="inferred from homology"/>
<evidence type="ECO:0000256" key="3">
    <source>
        <dbReference type="ARBA" id="ARBA00023125"/>
    </source>
</evidence>
<feature type="domain" description="HTH lysR-type" evidence="5">
    <location>
        <begin position="1"/>
        <end position="58"/>
    </location>
</feature>
<keyword evidence="7" id="KW-1185">Reference proteome</keyword>
<dbReference type="Gene3D" id="1.10.10.10">
    <property type="entry name" value="Winged helix-like DNA-binding domain superfamily/Winged helix DNA-binding domain"/>
    <property type="match status" value="1"/>
</dbReference>
<evidence type="ECO:0000256" key="1">
    <source>
        <dbReference type="ARBA" id="ARBA00009437"/>
    </source>
</evidence>
<dbReference type="SUPFAM" id="SSF53850">
    <property type="entry name" value="Periplasmic binding protein-like II"/>
    <property type="match status" value="1"/>
</dbReference>
<keyword evidence="2" id="KW-0805">Transcription regulation</keyword>
<dbReference type="EMBL" id="AZDG01000004">
    <property type="protein sequence ID" value="KRK65153.1"/>
    <property type="molecule type" value="Genomic_DNA"/>
</dbReference>
<dbReference type="STRING" id="1423811.FC72_GL001528"/>
<comment type="similarity">
    <text evidence="1">Belongs to the LysR transcriptional regulatory family.</text>
</comment>
<dbReference type="PANTHER" id="PTHR30126:SF40">
    <property type="entry name" value="HTH-TYPE TRANSCRIPTIONAL REGULATOR GLTR"/>
    <property type="match status" value="1"/>
</dbReference>
<evidence type="ECO:0000313" key="6">
    <source>
        <dbReference type="EMBL" id="KRK65153.1"/>
    </source>
</evidence>
<organism evidence="6 7">
    <name type="scientific">Companilactobacillus tucceti DSM 20183</name>
    <dbReference type="NCBI Taxonomy" id="1423811"/>
    <lineage>
        <taxon>Bacteria</taxon>
        <taxon>Bacillati</taxon>
        <taxon>Bacillota</taxon>
        <taxon>Bacilli</taxon>
        <taxon>Lactobacillales</taxon>
        <taxon>Lactobacillaceae</taxon>
        <taxon>Companilactobacillus</taxon>
    </lineage>
</organism>
<dbReference type="Proteomes" id="UP000050929">
    <property type="component" value="Unassembled WGS sequence"/>
</dbReference>
<dbReference type="InterPro" id="IPR036390">
    <property type="entry name" value="WH_DNA-bd_sf"/>
</dbReference>
<dbReference type="GO" id="GO:0003700">
    <property type="term" value="F:DNA-binding transcription factor activity"/>
    <property type="evidence" value="ECO:0007669"/>
    <property type="project" value="InterPro"/>
</dbReference>
<dbReference type="PANTHER" id="PTHR30126">
    <property type="entry name" value="HTH-TYPE TRANSCRIPTIONAL REGULATOR"/>
    <property type="match status" value="1"/>
</dbReference>
<dbReference type="InterPro" id="IPR036388">
    <property type="entry name" value="WH-like_DNA-bd_sf"/>
</dbReference>
<dbReference type="AlphaFoldDB" id="A0A0R1J9M9"/>
<dbReference type="Pfam" id="PF00126">
    <property type="entry name" value="HTH_1"/>
    <property type="match status" value="1"/>
</dbReference>
<dbReference type="RefSeq" id="WP_057764513.1">
    <property type="nucleotide sequence ID" value="NZ_AZDG01000004.1"/>
</dbReference>
<evidence type="ECO:0000313" key="7">
    <source>
        <dbReference type="Proteomes" id="UP000050929"/>
    </source>
</evidence>